<name>A0A4R3IZ93_9RHOB</name>
<dbReference type="Proteomes" id="UP000295696">
    <property type="component" value="Unassembled WGS sequence"/>
</dbReference>
<dbReference type="EMBL" id="SLZU01000028">
    <property type="protein sequence ID" value="TCS56527.1"/>
    <property type="molecule type" value="Genomic_DNA"/>
</dbReference>
<organism evidence="1 2">
    <name type="scientific">Primorskyibacter sedentarius</name>
    <dbReference type="NCBI Taxonomy" id="745311"/>
    <lineage>
        <taxon>Bacteria</taxon>
        <taxon>Pseudomonadati</taxon>
        <taxon>Pseudomonadota</taxon>
        <taxon>Alphaproteobacteria</taxon>
        <taxon>Rhodobacterales</taxon>
        <taxon>Roseobacteraceae</taxon>
        <taxon>Primorskyibacter</taxon>
    </lineage>
</organism>
<sequence length="46" mass="4991">MNVQPGIQPVRDATQAQYLDARALRLYLAGMGFDEAQGRAGLIVQS</sequence>
<protein>
    <submittedName>
        <fullName evidence="1">Uncharacterized protein</fullName>
    </submittedName>
</protein>
<gene>
    <name evidence="1" type="ORF">EDD52_12817</name>
</gene>
<evidence type="ECO:0000313" key="1">
    <source>
        <dbReference type="EMBL" id="TCS56527.1"/>
    </source>
</evidence>
<reference evidence="1 2" key="1">
    <citation type="submission" date="2019-03" db="EMBL/GenBank/DDBJ databases">
        <title>Genomic Encyclopedia of Type Strains, Phase IV (KMG-IV): sequencing the most valuable type-strain genomes for metagenomic binning, comparative biology and taxonomic classification.</title>
        <authorList>
            <person name="Goeker M."/>
        </authorList>
    </citation>
    <scope>NUCLEOTIDE SEQUENCE [LARGE SCALE GENOMIC DNA]</scope>
    <source>
        <strain evidence="1 2">DSM 104836</strain>
    </source>
</reference>
<comment type="caution">
    <text evidence="1">The sequence shown here is derived from an EMBL/GenBank/DDBJ whole genome shotgun (WGS) entry which is preliminary data.</text>
</comment>
<accession>A0A4R3IZ93</accession>
<dbReference type="AlphaFoldDB" id="A0A4R3IZ93"/>
<evidence type="ECO:0000313" key="2">
    <source>
        <dbReference type="Proteomes" id="UP000295696"/>
    </source>
</evidence>
<keyword evidence="2" id="KW-1185">Reference proteome</keyword>
<proteinExistence type="predicted"/>